<reference evidence="10 11" key="2">
    <citation type="submission" date="2019-08" db="EMBL/GenBank/DDBJ databases">
        <authorList>
            <person name="Brilhante M."/>
            <person name="Perreten V."/>
        </authorList>
    </citation>
    <scope>NUCLEOTIDE SEQUENCE [LARGE SCALE GENOMIC DNA]</scope>
    <source>
        <strain evidence="10 11">MCP106</strain>
    </source>
</reference>
<dbReference type="PROSITE" id="PS50924">
    <property type="entry name" value="MHYT"/>
    <property type="match status" value="1"/>
</dbReference>
<dbReference type="InterPro" id="IPR043128">
    <property type="entry name" value="Rev_trsase/Diguanyl_cyclase"/>
</dbReference>
<feature type="transmembrane region" description="Helical" evidence="6">
    <location>
        <begin position="219"/>
        <end position="237"/>
    </location>
</feature>
<evidence type="ECO:0000313" key="10">
    <source>
        <dbReference type="EMBL" id="TYK54456.1"/>
    </source>
</evidence>
<dbReference type="InterPro" id="IPR005330">
    <property type="entry name" value="MHYT_dom"/>
</dbReference>
<dbReference type="SUPFAM" id="SSF141868">
    <property type="entry name" value="EAL domain-like"/>
    <property type="match status" value="1"/>
</dbReference>
<dbReference type="InterPro" id="IPR000160">
    <property type="entry name" value="GGDEF_dom"/>
</dbReference>
<dbReference type="SMART" id="SM00267">
    <property type="entry name" value="GGDEF"/>
    <property type="match status" value="1"/>
</dbReference>
<dbReference type="Proteomes" id="UP000324029">
    <property type="component" value="Unassembled WGS sequence"/>
</dbReference>
<dbReference type="Pfam" id="PF00563">
    <property type="entry name" value="EAL"/>
    <property type="match status" value="1"/>
</dbReference>
<sequence length="698" mass="74916">MLIGSYSTSLVVISLCVAMLASYTALDLAGRIATTKGRAVYLWITGGAAAMGVGIWSMHFIGMLALRLPFALGFDLGITALSLLIAVLSSGFALWLVSQPRLPAWQLAFGALVMGAGIASMHYTGMAAMRMTPGIDYDPTLFGASLLIAVMASGAALWIAFNLRRNTPYVRLARGAAAVVMGVAIVGMHYTGMAAAQFADDSFCGAALTGLSGKGLDNLVLVTSLAVLVIALLTSLLDARLEARTAVLADSLTLANQELTHLALHDMLTGLPNRTLLADRIQQGIQAVYEQGGCFALMFIDLDGFKPVNDAFGHHMGDQLLREVGLRLREDLRSQDTLARIGGDEFVLLVQLTQPDDAMGLAERQVGLINRAFTVAEHELKISASIGIAMFPGNGNNPQELLMNADAAMYHAKGMGKNGYSFFDASMNTNARKQLQLFQDLRNALELGEFRLYYQPKFDAVSGIAVGAEALLRWEHPQQGLLLPAAFIALAEKTGLIIAIGEWVLDEACRQMSLWYAQGYQSWRIAVNLSALQFCHAGLVNSVAAALERHQLPANSLTLEITETTAMSDADASMTVLQQLSDMGVDLSIDDFGTGYSSLMYLKRLPANELKIDRGFVRDLEHDSDDAAIVSAIVALGQALDLRIVAEGVETDAQQNFLTRLGCDSLQGYLLGHPLPADNFMANILAGEDAPAPDKSHQ</sequence>
<dbReference type="CDD" id="cd01949">
    <property type="entry name" value="GGDEF"/>
    <property type="match status" value="1"/>
</dbReference>
<dbReference type="GO" id="GO:0005886">
    <property type="term" value="C:plasma membrane"/>
    <property type="evidence" value="ECO:0007669"/>
    <property type="project" value="UniProtKB-SubCell"/>
</dbReference>
<dbReference type="PROSITE" id="PS50887">
    <property type="entry name" value="GGDEF"/>
    <property type="match status" value="1"/>
</dbReference>
<dbReference type="EC" id="3.1.4.52" evidence="3"/>
<dbReference type="PANTHER" id="PTHR44757:SF2">
    <property type="entry name" value="BIOFILM ARCHITECTURE MAINTENANCE PROTEIN MBAA"/>
    <property type="match status" value="1"/>
</dbReference>
<dbReference type="InterPro" id="IPR052155">
    <property type="entry name" value="Biofilm_reg_signaling"/>
</dbReference>
<feature type="domain" description="GGDEF" evidence="8">
    <location>
        <begin position="293"/>
        <end position="425"/>
    </location>
</feature>
<feature type="domain" description="EAL" evidence="7">
    <location>
        <begin position="434"/>
        <end position="688"/>
    </location>
</feature>
<dbReference type="PANTHER" id="PTHR44757">
    <property type="entry name" value="DIGUANYLATE CYCLASE DGCP"/>
    <property type="match status" value="1"/>
</dbReference>
<feature type="transmembrane region" description="Helical" evidence="6">
    <location>
        <begin position="104"/>
        <end position="121"/>
    </location>
</feature>
<dbReference type="CDD" id="cd01948">
    <property type="entry name" value="EAL"/>
    <property type="match status" value="1"/>
</dbReference>
<keyword evidence="4" id="KW-0973">c-di-GMP</keyword>
<keyword evidence="6" id="KW-1133">Transmembrane helix</keyword>
<feature type="domain" description="MHYT" evidence="9">
    <location>
        <begin position="6"/>
        <end position="199"/>
    </location>
</feature>
<reference evidence="10 11" key="1">
    <citation type="submission" date="2019-08" db="EMBL/GenBank/DDBJ databases">
        <title>Subclass B2 metallo-beta lactamase from Pseudomonas synxantha.</title>
        <authorList>
            <person name="Poirel L."/>
            <person name="Palmieri M."/>
            <person name="Masseron A."/>
            <person name="Perreten V."/>
            <person name="Nordman P."/>
        </authorList>
    </citation>
    <scope>NUCLEOTIDE SEQUENCE [LARGE SCALE GENOMIC DNA]</scope>
    <source>
        <strain evidence="10 11">MCP106</strain>
    </source>
</reference>
<evidence type="ECO:0000256" key="5">
    <source>
        <dbReference type="ARBA" id="ARBA00051114"/>
    </source>
</evidence>
<dbReference type="Pfam" id="PF03707">
    <property type="entry name" value="MHYT"/>
    <property type="match status" value="3"/>
</dbReference>
<name>A0A5D3G2H7_9PSED</name>
<proteinExistence type="predicted"/>
<feature type="transmembrane region" description="Helical" evidence="6">
    <location>
        <begin position="141"/>
        <end position="163"/>
    </location>
</feature>
<evidence type="ECO:0000259" key="8">
    <source>
        <dbReference type="PROSITE" id="PS50887"/>
    </source>
</evidence>
<accession>A0A5D3G2H7</accession>
<comment type="cofactor">
    <cofactor evidence="1">
        <name>Mg(2+)</name>
        <dbReference type="ChEBI" id="CHEBI:18420"/>
    </cofactor>
</comment>
<dbReference type="AlphaFoldDB" id="A0A5D3G2H7"/>
<evidence type="ECO:0000256" key="1">
    <source>
        <dbReference type="ARBA" id="ARBA00001946"/>
    </source>
</evidence>
<feature type="transmembrane region" description="Helical" evidence="6">
    <location>
        <begin position="40"/>
        <end position="66"/>
    </location>
</feature>
<dbReference type="FunFam" id="3.30.70.270:FF:000001">
    <property type="entry name" value="Diguanylate cyclase domain protein"/>
    <property type="match status" value="1"/>
</dbReference>
<protein>
    <recommendedName>
        <fullName evidence="3">cyclic-guanylate-specific phosphodiesterase</fullName>
        <ecNumber evidence="3">3.1.4.52</ecNumber>
    </recommendedName>
</protein>
<evidence type="ECO:0000256" key="6">
    <source>
        <dbReference type="PROSITE-ProRule" id="PRU00244"/>
    </source>
</evidence>
<dbReference type="GO" id="GO:0071732">
    <property type="term" value="P:cellular response to nitric oxide"/>
    <property type="evidence" value="ECO:0007669"/>
    <property type="project" value="UniProtKB-ARBA"/>
</dbReference>
<feature type="transmembrane region" description="Helical" evidence="6">
    <location>
        <begin position="6"/>
        <end position="28"/>
    </location>
</feature>
<keyword evidence="6" id="KW-0812">Transmembrane</keyword>
<gene>
    <name evidence="10" type="ORF">FXO26_27700</name>
</gene>
<evidence type="ECO:0000313" key="11">
    <source>
        <dbReference type="Proteomes" id="UP000324029"/>
    </source>
</evidence>
<comment type="catalytic activity">
    <reaction evidence="5">
        <text>3',3'-c-di-GMP + H2O = 5'-phosphoguanylyl(3'-&gt;5')guanosine + H(+)</text>
        <dbReference type="Rhea" id="RHEA:24902"/>
        <dbReference type="ChEBI" id="CHEBI:15377"/>
        <dbReference type="ChEBI" id="CHEBI:15378"/>
        <dbReference type="ChEBI" id="CHEBI:58754"/>
        <dbReference type="ChEBI" id="CHEBI:58805"/>
        <dbReference type="EC" id="3.1.4.52"/>
    </reaction>
    <physiologicalReaction direction="left-to-right" evidence="5">
        <dbReference type="Rhea" id="RHEA:24903"/>
    </physiologicalReaction>
</comment>
<dbReference type="Gene3D" id="3.20.20.450">
    <property type="entry name" value="EAL domain"/>
    <property type="match status" value="1"/>
</dbReference>
<evidence type="ECO:0000256" key="2">
    <source>
        <dbReference type="ARBA" id="ARBA00004533"/>
    </source>
</evidence>
<dbReference type="FunFam" id="3.20.20.450:FF:000001">
    <property type="entry name" value="Cyclic di-GMP phosphodiesterase yahA"/>
    <property type="match status" value="1"/>
</dbReference>
<dbReference type="PROSITE" id="PS50883">
    <property type="entry name" value="EAL"/>
    <property type="match status" value="1"/>
</dbReference>
<evidence type="ECO:0000256" key="3">
    <source>
        <dbReference type="ARBA" id="ARBA00012282"/>
    </source>
</evidence>
<dbReference type="NCBIfam" id="TIGR00254">
    <property type="entry name" value="GGDEF"/>
    <property type="match status" value="1"/>
</dbReference>
<dbReference type="GO" id="GO:0071111">
    <property type="term" value="F:cyclic-guanylate-specific phosphodiesterase activity"/>
    <property type="evidence" value="ECO:0007669"/>
    <property type="project" value="UniProtKB-EC"/>
</dbReference>
<organism evidence="10 11">
    <name type="scientific">Pseudomonas synxantha</name>
    <dbReference type="NCBI Taxonomy" id="47883"/>
    <lineage>
        <taxon>Bacteria</taxon>
        <taxon>Pseudomonadati</taxon>
        <taxon>Pseudomonadota</taxon>
        <taxon>Gammaproteobacteria</taxon>
        <taxon>Pseudomonadales</taxon>
        <taxon>Pseudomonadaceae</taxon>
        <taxon>Pseudomonas</taxon>
    </lineage>
</organism>
<dbReference type="EMBL" id="VSRO01000020">
    <property type="protein sequence ID" value="TYK54456.1"/>
    <property type="molecule type" value="Genomic_DNA"/>
</dbReference>
<evidence type="ECO:0000259" key="7">
    <source>
        <dbReference type="PROSITE" id="PS50883"/>
    </source>
</evidence>
<feature type="transmembrane region" description="Helical" evidence="6">
    <location>
        <begin position="175"/>
        <end position="199"/>
    </location>
</feature>
<feature type="transmembrane region" description="Helical" evidence="6">
    <location>
        <begin position="78"/>
        <end position="97"/>
    </location>
</feature>
<dbReference type="Gene3D" id="3.30.70.270">
    <property type="match status" value="1"/>
</dbReference>
<dbReference type="InterPro" id="IPR029787">
    <property type="entry name" value="Nucleotide_cyclase"/>
</dbReference>
<dbReference type="SMART" id="SM00052">
    <property type="entry name" value="EAL"/>
    <property type="match status" value="1"/>
</dbReference>
<evidence type="ECO:0000256" key="4">
    <source>
        <dbReference type="ARBA" id="ARBA00022636"/>
    </source>
</evidence>
<comment type="subcellular location">
    <subcellularLocation>
        <location evidence="2">Cell inner membrane</location>
    </subcellularLocation>
</comment>
<dbReference type="RefSeq" id="WP_148854509.1">
    <property type="nucleotide sequence ID" value="NZ_VSRO01000020.1"/>
</dbReference>
<comment type="caution">
    <text evidence="10">The sequence shown here is derived from an EMBL/GenBank/DDBJ whole genome shotgun (WGS) entry which is preliminary data.</text>
</comment>
<dbReference type="InterPro" id="IPR001633">
    <property type="entry name" value="EAL_dom"/>
</dbReference>
<dbReference type="SUPFAM" id="SSF55073">
    <property type="entry name" value="Nucleotide cyclase"/>
    <property type="match status" value="1"/>
</dbReference>
<dbReference type="InterPro" id="IPR035919">
    <property type="entry name" value="EAL_sf"/>
</dbReference>
<dbReference type="Pfam" id="PF00990">
    <property type="entry name" value="GGDEF"/>
    <property type="match status" value="1"/>
</dbReference>
<keyword evidence="6" id="KW-0472">Membrane</keyword>
<evidence type="ECO:0000259" key="9">
    <source>
        <dbReference type="PROSITE" id="PS50924"/>
    </source>
</evidence>